<feature type="repeat" description="Pumilio" evidence="2">
    <location>
        <begin position="273"/>
        <end position="310"/>
    </location>
</feature>
<dbReference type="EMBL" id="JAAALK010000079">
    <property type="protein sequence ID" value="KAG8097158.1"/>
    <property type="molecule type" value="Genomic_DNA"/>
</dbReference>
<dbReference type="GO" id="GO:0010608">
    <property type="term" value="P:post-transcriptional regulation of gene expression"/>
    <property type="evidence" value="ECO:0007669"/>
    <property type="project" value="TreeGrafter"/>
</dbReference>
<dbReference type="GO" id="GO:0005737">
    <property type="term" value="C:cytoplasm"/>
    <property type="evidence" value="ECO:0007669"/>
    <property type="project" value="TreeGrafter"/>
</dbReference>
<protein>
    <recommendedName>
        <fullName evidence="3">PUM-HD domain-containing protein</fullName>
    </recommendedName>
</protein>
<feature type="domain" description="PUM-HD" evidence="3">
    <location>
        <begin position="137"/>
        <end position="445"/>
    </location>
</feature>
<gene>
    <name evidence="4" type="ORF">GUJ93_ZPchr0013g35506</name>
</gene>
<evidence type="ECO:0000313" key="5">
    <source>
        <dbReference type="Proteomes" id="UP000729402"/>
    </source>
</evidence>
<dbReference type="Pfam" id="PF00806">
    <property type="entry name" value="PUF"/>
    <property type="match status" value="5"/>
</dbReference>
<evidence type="ECO:0000259" key="3">
    <source>
        <dbReference type="PROSITE" id="PS50303"/>
    </source>
</evidence>
<dbReference type="PROSITE" id="PS50302">
    <property type="entry name" value="PUM"/>
    <property type="match status" value="2"/>
</dbReference>
<dbReference type="PANTHER" id="PTHR12537">
    <property type="entry name" value="RNA BINDING PROTEIN PUMILIO-RELATED"/>
    <property type="match status" value="1"/>
</dbReference>
<reference evidence="4" key="2">
    <citation type="submission" date="2021-02" db="EMBL/GenBank/DDBJ databases">
        <authorList>
            <person name="Kimball J.A."/>
            <person name="Haas M.W."/>
            <person name="Macchietto M."/>
            <person name="Kono T."/>
            <person name="Duquette J."/>
            <person name="Shao M."/>
        </authorList>
    </citation>
    <scope>NUCLEOTIDE SEQUENCE</scope>
    <source>
        <tissue evidence="4">Fresh leaf tissue</tissue>
    </source>
</reference>
<dbReference type="AlphaFoldDB" id="A0A8J5X0M4"/>
<keyword evidence="1" id="KW-0677">Repeat</keyword>
<proteinExistence type="predicted"/>
<evidence type="ECO:0000256" key="2">
    <source>
        <dbReference type="PROSITE-ProRule" id="PRU00317"/>
    </source>
</evidence>
<dbReference type="OrthoDB" id="668540at2759"/>
<dbReference type="GO" id="GO:0003729">
    <property type="term" value="F:mRNA binding"/>
    <property type="evidence" value="ECO:0007669"/>
    <property type="project" value="TreeGrafter"/>
</dbReference>
<dbReference type="PANTHER" id="PTHR12537:SF163">
    <property type="entry name" value="OS03G0191700 PROTEIN"/>
    <property type="match status" value="1"/>
</dbReference>
<dbReference type="SMART" id="SM00025">
    <property type="entry name" value="Pumilio"/>
    <property type="match status" value="6"/>
</dbReference>
<dbReference type="InterPro" id="IPR033133">
    <property type="entry name" value="PUM-HD"/>
</dbReference>
<name>A0A8J5X0M4_ZIZPA</name>
<comment type="caution">
    <text evidence="4">The sequence shown here is derived from an EMBL/GenBank/DDBJ whole genome shotgun (WGS) entry which is preliminary data.</text>
</comment>
<evidence type="ECO:0000256" key="1">
    <source>
        <dbReference type="ARBA" id="ARBA00022737"/>
    </source>
</evidence>
<organism evidence="4 5">
    <name type="scientific">Zizania palustris</name>
    <name type="common">Northern wild rice</name>
    <dbReference type="NCBI Taxonomy" id="103762"/>
    <lineage>
        <taxon>Eukaryota</taxon>
        <taxon>Viridiplantae</taxon>
        <taxon>Streptophyta</taxon>
        <taxon>Embryophyta</taxon>
        <taxon>Tracheophyta</taxon>
        <taxon>Spermatophyta</taxon>
        <taxon>Magnoliopsida</taxon>
        <taxon>Liliopsida</taxon>
        <taxon>Poales</taxon>
        <taxon>Poaceae</taxon>
        <taxon>BOP clade</taxon>
        <taxon>Oryzoideae</taxon>
        <taxon>Oryzeae</taxon>
        <taxon>Zizaniinae</taxon>
        <taxon>Zizania</taxon>
    </lineage>
</organism>
<reference evidence="4" key="1">
    <citation type="journal article" date="2021" name="bioRxiv">
        <title>Whole Genome Assembly and Annotation of Northern Wild Rice, Zizania palustris L., Supports a Whole Genome Duplication in the Zizania Genus.</title>
        <authorList>
            <person name="Haas M."/>
            <person name="Kono T."/>
            <person name="Macchietto M."/>
            <person name="Millas R."/>
            <person name="McGilp L."/>
            <person name="Shao M."/>
            <person name="Duquette J."/>
            <person name="Hirsch C.N."/>
            <person name="Kimball J."/>
        </authorList>
    </citation>
    <scope>NUCLEOTIDE SEQUENCE</scope>
    <source>
        <tissue evidence="4">Fresh leaf tissue</tissue>
    </source>
</reference>
<sequence length="445" mass="48875">MPQASPAPAALMPRRGAHVPAVNSMSQLAHGSTAPHGSYYNFGAPGFSVHHEPVFADQAGNVARSQCFAGDVGLDGYDCFPTRFDTSVGPSCTLLGPGMAPPLVDDNGLRTTVMPGQSCFLGSLARNTAEGYTTASFPNSSYGPFLNHGNEISQQCVDNMARIKRKIYLMAKHKIGCRFLQQKFEQGKRYVDAIFEGIVDRIAELMTNSFANGLVHKLLDVCDEEQRTRIIAVLAEDPVKMMIVSTNKRGSTAVGKLIETVKTSRQIMLIISALVPGFIRIVNDLNGNHIIEKCLTTFGPKENKVKLIVEVCSHGSELAENSFGNYVVQCILDLKNPCANAHLASLFNGRYVHLSKQKTASNVVEKCLTVFPDDDKAAIIYELITTSHFEQLLQDPFANFVIHTALVQTRGRHIHNILVKSIHPHEEAIRSNPCCKRICRAITRR</sequence>
<dbReference type="Proteomes" id="UP000729402">
    <property type="component" value="Unassembled WGS sequence"/>
</dbReference>
<evidence type="ECO:0000313" key="4">
    <source>
        <dbReference type="EMBL" id="KAG8097158.1"/>
    </source>
</evidence>
<dbReference type="InterPro" id="IPR001313">
    <property type="entry name" value="Pumilio_RNA-bd_rpt"/>
</dbReference>
<dbReference type="PROSITE" id="PS50303">
    <property type="entry name" value="PUM_HD"/>
    <property type="match status" value="1"/>
</dbReference>
<keyword evidence="5" id="KW-1185">Reference proteome</keyword>
<accession>A0A8J5X0M4</accession>
<feature type="repeat" description="Pumilio" evidence="2">
    <location>
        <begin position="197"/>
        <end position="232"/>
    </location>
</feature>